<dbReference type="InterPro" id="IPR005835">
    <property type="entry name" value="NTP_transferase_dom"/>
</dbReference>
<sequence>MKIIVPMAGRGSRLRPHTLTVPKPLVPVAGKPIVHRLVEDIAAMSPEKVTDIAFVIGDFGKAVEEELLAVAASLGAQGSIHHQEEPLGTAHAVMCAKELLDGPVTVAFADTLFKADFELNKDADAIFWVKQIDNPSAFGVIKMNEAGEIIDFVEKPQTFVSDLAMIGIYYFKEGKDLRTELEYLIDNDVIKGGEYQLPDALKRMTEKGNKCFPGEVSEWMDCGNKKVTVETNQRVLIHDAEKGINNVHASAVIENSIINQPCFIGEGAVIKNSVVGPHVSVGKNTTVEDSILKNTNIQADTRINKAILENAMIGNKVLFEGRAKDLSIGDFCEITE</sequence>
<dbReference type="Pfam" id="PF24894">
    <property type="entry name" value="Hexapep_GlmU"/>
    <property type="match status" value="1"/>
</dbReference>
<evidence type="ECO:0000259" key="1">
    <source>
        <dbReference type="Pfam" id="PF00483"/>
    </source>
</evidence>
<dbReference type="CDD" id="cd04181">
    <property type="entry name" value="NTP_transferase"/>
    <property type="match status" value="1"/>
</dbReference>
<organism evidence="3 4">
    <name type="scientific">Lishizhenia tianjinensis</name>
    <dbReference type="NCBI Taxonomy" id="477690"/>
    <lineage>
        <taxon>Bacteria</taxon>
        <taxon>Pseudomonadati</taxon>
        <taxon>Bacteroidota</taxon>
        <taxon>Flavobacteriia</taxon>
        <taxon>Flavobacteriales</taxon>
        <taxon>Crocinitomicaceae</taxon>
        <taxon>Lishizhenia</taxon>
    </lineage>
</organism>
<dbReference type="RefSeq" id="WP_090247789.1">
    <property type="nucleotide sequence ID" value="NZ_FPAS01000002.1"/>
</dbReference>
<proteinExistence type="predicted"/>
<dbReference type="Gene3D" id="3.90.550.10">
    <property type="entry name" value="Spore Coat Polysaccharide Biosynthesis Protein SpsA, Chain A"/>
    <property type="match status" value="1"/>
</dbReference>
<keyword evidence="4" id="KW-1185">Reference proteome</keyword>
<protein>
    <submittedName>
        <fullName evidence="3">Glucose-1-phosphate thymidylyltransferase</fullName>
    </submittedName>
</protein>
<evidence type="ECO:0000313" key="3">
    <source>
        <dbReference type="EMBL" id="SFT64327.1"/>
    </source>
</evidence>
<evidence type="ECO:0000313" key="4">
    <source>
        <dbReference type="Proteomes" id="UP000236454"/>
    </source>
</evidence>
<evidence type="ECO:0000259" key="2">
    <source>
        <dbReference type="Pfam" id="PF24894"/>
    </source>
</evidence>
<dbReference type="STRING" id="477690.SAMN05216474_1509"/>
<dbReference type="Proteomes" id="UP000236454">
    <property type="component" value="Unassembled WGS sequence"/>
</dbReference>
<dbReference type="AlphaFoldDB" id="A0A1I6ZNW5"/>
<dbReference type="PANTHER" id="PTHR22572">
    <property type="entry name" value="SUGAR-1-PHOSPHATE GUANYL TRANSFERASE"/>
    <property type="match status" value="1"/>
</dbReference>
<accession>A0A1I6ZNW5</accession>
<dbReference type="Pfam" id="PF00483">
    <property type="entry name" value="NTP_transferase"/>
    <property type="match status" value="1"/>
</dbReference>
<gene>
    <name evidence="3" type="ORF">SAMN05216474_1509</name>
</gene>
<dbReference type="GO" id="GO:0016740">
    <property type="term" value="F:transferase activity"/>
    <property type="evidence" value="ECO:0007669"/>
    <property type="project" value="UniProtKB-KW"/>
</dbReference>
<reference evidence="3 4" key="1">
    <citation type="submission" date="2016-10" db="EMBL/GenBank/DDBJ databases">
        <authorList>
            <person name="de Groot N.N."/>
        </authorList>
    </citation>
    <scope>NUCLEOTIDE SEQUENCE [LARGE SCALE GENOMIC DNA]</scope>
    <source>
        <strain evidence="3 4">CGMCC 1.7005</strain>
    </source>
</reference>
<dbReference type="SUPFAM" id="SSF53448">
    <property type="entry name" value="Nucleotide-diphospho-sugar transferases"/>
    <property type="match status" value="1"/>
</dbReference>
<dbReference type="OrthoDB" id="9803871at2"/>
<keyword evidence="3" id="KW-0808">Transferase</keyword>
<dbReference type="InterPro" id="IPR056818">
    <property type="entry name" value="GlmU/GlgC-like_hexapep"/>
</dbReference>
<feature type="domain" description="Glucose-1-phosphate adenylyltransferase/Bifunctional protein GlmU-like C-terminal hexapeptide" evidence="2">
    <location>
        <begin position="248"/>
        <end position="311"/>
    </location>
</feature>
<feature type="domain" description="Nucleotidyl transferase" evidence="1">
    <location>
        <begin position="7"/>
        <end position="234"/>
    </location>
</feature>
<dbReference type="Gene3D" id="2.160.10.10">
    <property type="entry name" value="Hexapeptide repeat proteins"/>
    <property type="match status" value="1"/>
</dbReference>
<dbReference type="InterPro" id="IPR029044">
    <property type="entry name" value="Nucleotide-diphossugar_trans"/>
</dbReference>
<name>A0A1I6ZNW5_9FLAO</name>
<dbReference type="EMBL" id="FPAS01000002">
    <property type="protein sequence ID" value="SFT64327.1"/>
    <property type="molecule type" value="Genomic_DNA"/>
</dbReference>
<dbReference type="InterPro" id="IPR050486">
    <property type="entry name" value="Mannose-1P_guanyltransferase"/>
</dbReference>